<dbReference type="EMBL" id="CP011371">
    <property type="protein sequence ID" value="AKJ30046.1"/>
    <property type="molecule type" value="Genomic_DNA"/>
</dbReference>
<keyword evidence="1" id="KW-0472">Membrane</keyword>
<evidence type="ECO:0000256" key="1">
    <source>
        <dbReference type="SAM" id="Phobius"/>
    </source>
</evidence>
<name>A0A0G3BRP3_9BURK</name>
<sequence length="120" mass="13188">MKAAGLRSPFFALLASASLPLWVWALYFFGSYAFLALACDQQWLEGVWLGMRTLRWVLLLAGGLTVALLLVLLARACSRTRQDTGRLAPKVRLASALLALVATVWTALPLLWLPSCHFTA</sequence>
<gene>
    <name evidence="2" type="ORF">AAW51_3355</name>
</gene>
<keyword evidence="1" id="KW-1133">Transmembrane helix</keyword>
<evidence type="ECO:0000313" key="3">
    <source>
        <dbReference type="Proteomes" id="UP000035352"/>
    </source>
</evidence>
<evidence type="ECO:0000313" key="2">
    <source>
        <dbReference type="EMBL" id="AKJ30046.1"/>
    </source>
</evidence>
<dbReference type="STRING" id="413882.AAW51_3355"/>
<protein>
    <submittedName>
        <fullName evidence="2">Uncharacterized protein</fullName>
    </submittedName>
</protein>
<dbReference type="AlphaFoldDB" id="A0A0G3BRP3"/>
<dbReference type="Proteomes" id="UP000035352">
    <property type="component" value="Chromosome"/>
</dbReference>
<feature type="transmembrane region" description="Helical" evidence="1">
    <location>
        <begin position="93"/>
        <end position="113"/>
    </location>
</feature>
<feature type="transmembrane region" description="Helical" evidence="1">
    <location>
        <begin position="54"/>
        <end position="73"/>
    </location>
</feature>
<keyword evidence="3" id="KW-1185">Reference proteome</keyword>
<accession>A0A0G3BRP3</accession>
<proteinExistence type="predicted"/>
<dbReference type="KEGG" id="pbh:AAW51_3355"/>
<reference evidence="2 3" key="1">
    <citation type="submission" date="2015-05" db="EMBL/GenBank/DDBJ databases">
        <authorList>
            <person name="Tang B."/>
            <person name="Yu Y."/>
        </authorList>
    </citation>
    <scope>NUCLEOTIDE SEQUENCE [LARGE SCALE GENOMIC DNA]</scope>
    <source>
        <strain evidence="2 3">DSM 7029</strain>
    </source>
</reference>
<dbReference type="RefSeq" id="WP_053013653.1">
    <property type="nucleotide sequence ID" value="NZ_CP011371.1"/>
</dbReference>
<keyword evidence="1" id="KW-0812">Transmembrane</keyword>
<organism evidence="2 3">
    <name type="scientific">Caldimonas brevitalea</name>
    <dbReference type="NCBI Taxonomy" id="413882"/>
    <lineage>
        <taxon>Bacteria</taxon>
        <taxon>Pseudomonadati</taxon>
        <taxon>Pseudomonadota</taxon>
        <taxon>Betaproteobacteria</taxon>
        <taxon>Burkholderiales</taxon>
        <taxon>Sphaerotilaceae</taxon>
        <taxon>Caldimonas</taxon>
    </lineage>
</organism>